<dbReference type="Pfam" id="PF07715">
    <property type="entry name" value="Plug"/>
    <property type="match status" value="1"/>
</dbReference>
<dbReference type="PANTHER" id="PTHR40980">
    <property type="entry name" value="PLUG DOMAIN-CONTAINING PROTEIN"/>
    <property type="match status" value="1"/>
</dbReference>
<dbReference type="Gene3D" id="2.170.130.10">
    <property type="entry name" value="TonB-dependent receptor, plug domain"/>
    <property type="match status" value="1"/>
</dbReference>
<evidence type="ECO:0000313" key="3">
    <source>
        <dbReference type="EMBL" id="RZO05274.1"/>
    </source>
</evidence>
<sequence>MTFSKTPLSLFVTSTLLLTAFSLAIADEELGSEVEEIVVTASPILDSQTAAIEAKRSASNVMDVIAADTIGRFPDQNLADSLGRVPGMAIERDQGQARYVNFRGMPFRYTAIGFDGIDVPGAENGRIPRFDSFPSVITSRVEVNKAVLPSMPGEATAGFTNIRTFNPFDNEGFSTKLDVGLGEQSLGNGDMDKFGLRTSFSNSNIGVMTYYSKNSRDQITDNREYDLEPSGDSYVVNVLDMRSYKLTREDEAYGGHIEFRFDDANRIYLSKLYSKFIDYEQRNHYVFNFVGAPTGPVFSNEPMYVDRLLEDGEYNNSTDTTTLGMETEVDGWTVSAK</sequence>
<name>A0A520LKI8_9GAMM</name>
<dbReference type="Proteomes" id="UP000318148">
    <property type="component" value="Unassembled WGS sequence"/>
</dbReference>
<dbReference type="SUPFAM" id="SSF56935">
    <property type="entry name" value="Porins"/>
    <property type="match status" value="1"/>
</dbReference>
<feature type="chain" id="PRO_5022156778" description="TonB-dependent receptor plug domain-containing protein" evidence="1">
    <location>
        <begin position="27"/>
        <end position="337"/>
    </location>
</feature>
<dbReference type="AlphaFoldDB" id="A0A520LKI8"/>
<dbReference type="InterPro" id="IPR012910">
    <property type="entry name" value="Plug_dom"/>
</dbReference>
<accession>A0A520LKI8</accession>
<feature type="non-terminal residue" evidence="3">
    <location>
        <position position="337"/>
    </location>
</feature>
<evidence type="ECO:0000256" key="1">
    <source>
        <dbReference type="SAM" id="SignalP"/>
    </source>
</evidence>
<dbReference type="InterPro" id="IPR037066">
    <property type="entry name" value="Plug_dom_sf"/>
</dbReference>
<keyword evidence="1" id="KW-0732">Signal</keyword>
<reference evidence="3 4" key="1">
    <citation type="submission" date="2019-02" db="EMBL/GenBank/DDBJ databases">
        <title>Prokaryotic population dynamics and viral predation in marine succession experiment using metagenomics: the confinement effect.</title>
        <authorList>
            <person name="Haro-Moreno J.M."/>
            <person name="Rodriguez-Valera F."/>
            <person name="Lopez-Perez M."/>
        </authorList>
    </citation>
    <scope>NUCLEOTIDE SEQUENCE [LARGE SCALE GENOMIC DNA]</scope>
    <source>
        <strain evidence="3">MED-G169</strain>
    </source>
</reference>
<proteinExistence type="predicted"/>
<protein>
    <recommendedName>
        <fullName evidence="2">TonB-dependent receptor plug domain-containing protein</fullName>
    </recommendedName>
</protein>
<evidence type="ECO:0000313" key="4">
    <source>
        <dbReference type="Proteomes" id="UP000318148"/>
    </source>
</evidence>
<dbReference type="PANTHER" id="PTHR40980:SF4">
    <property type="entry name" value="TONB-DEPENDENT RECEPTOR-LIKE BETA-BARREL DOMAIN-CONTAINING PROTEIN"/>
    <property type="match status" value="1"/>
</dbReference>
<gene>
    <name evidence="3" type="ORF">EVB02_03505</name>
</gene>
<evidence type="ECO:0000259" key="2">
    <source>
        <dbReference type="Pfam" id="PF07715"/>
    </source>
</evidence>
<comment type="caution">
    <text evidence="3">The sequence shown here is derived from an EMBL/GenBank/DDBJ whole genome shotgun (WGS) entry which is preliminary data.</text>
</comment>
<feature type="domain" description="TonB-dependent receptor plug" evidence="2">
    <location>
        <begin position="55"/>
        <end position="156"/>
    </location>
</feature>
<dbReference type="EMBL" id="SHBO01000044">
    <property type="protein sequence ID" value="RZO05274.1"/>
    <property type="molecule type" value="Genomic_DNA"/>
</dbReference>
<organism evidence="3 4">
    <name type="scientific">SAR92 clade bacterium</name>
    <dbReference type="NCBI Taxonomy" id="2315479"/>
    <lineage>
        <taxon>Bacteria</taxon>
        <taxon>Pseudomonadati</taxon>
        <taxon>Pseudomonadota</taxon>
        <taxon>Gammaproteobacteria</taxon>
        <taxon>Cellvibrionales</taxon>
        <taxon>Porticoccaceae</taxon>
        <taxon>SAR92 clade</taxon>
    </lineage>
</organism>
<feature type="signal peptide" evidence="1">
    <location>
        <begin position="1"/>
        <end position="26"/>
    </location>
</feature>